<feature type="binding site" evidence="4">
    <location>
        <begin position="240"/>
        <end position="242"/>
    </location>
    <ligand>
        <name>acetyl-CoA</name>
        <dbReference type="ChEBI" id="CHEBI:57288"/>
        <label>2</label>
    </ligand>
</feature>
<accession>A0A5J5L0P8</accession>
<feature type="binding site" evidence="4">
    <location>
        <position position="274"/>
    </location>
    <ligand>
        <name>1D-myo-inositol 2-(L-cysteinylamino)-2-deoxy-alpha-D-glucopyranoside</name>
        <dbReference type="ChEBI" id="CHEBI:58887"/>
    </ligand>
</feature>
<organism evidence="6 7">
    <name type="scientific">Kocuria coralli</name>
    <dbReference type="NCBI Taxonomy" id="1461025"/>
    <lineage>
        <taxon>Bacteria</taxon>
        <taxon>Bacillati</taxon>
        <taxon>Actinomycetota</taxon>
        <taxon>Actinomycetes</taxon>
        <taxon>Micrococcales</taxon>
        <taxon>Micrococcaceae</taxon>
        <taxon>Kocuria</taxon>
    </lineage>
</organism>
<dbReference type="InterPro" id="IPR017813">
    <property type="entry name" value="Mycothiol_AcTrfase"/>
</dbReference>
<evidence type="ECO:0000256" key="3">
    <source>
        <dbReference type="ARBA" id="ARBA00023315"/>
    </source>
</evidence>
<keyword evidence="1 4" id="KW-0808">Transferase</keyword>
<keyword evidence="2 4" id="KW-0677">Repeat</keyword>
<evidence type="ECO:0000313" key="7">
    <source>
        <dbReference type="Proteomes" id="UP000325957"/>
    </source>
</evidence>
<feature type="domain" description="N-acetyltransferase" evidence="5">
    <location>
        <begin position="154"/>
        <end position="303"/>
    </location>
</feature>
<feature type="binding site" evidence="4">
    <location>
        <begin position="247"/>
        <end position="253"/>
    </location>
    <ligand>
        <name>acetyl-CoA</name>
        <dbReference type="ChEBI" id="CHEBI:57288"/>
        <label>2</label>
    </ligand>
</feature>
<dbReference type="EC" id="2.3.1.189" evidence="4"/>
<sequence>MAKLRAGAETARRVQELARAAEAEDGDPPFSDQTLVELRSARQQVTVLGAAHPEGEHAPLVAAAVLVRPGDGSPALLEAVVAPEARGLGLGRGVIRQALETVDGPVDAWAHGDHAAARALAASLGFTPARELHRLLRPLAGVSRELPVRLPEGIGLRSFETGQDESAWLEVNAAAFADHPEQGRMTLADLQERQAEDWFDPRGFLIAHPLEDPRDIAGFHWTKIHPATAHDPARGEVHVVGVAPGYQGRGLGKALTVAGLHYLAEQGLGEVLLYVDGDNRPAMSLYRSIGFEPWHLDVMFSRR</sequence>
<comment type="caution">
    <text evidence="4">Lacks conserved residue(s) required for the propagation of feature annotation.</text>
</comment>
<dbReference type="GO" id="GO:0008999">
    <property type="term" value="F:protein-N-terminal-alanine acetyltransferase activity"/>
    <property type="evidence" value="ECO:0007669"/>
    <property type="project" value="TreeGrafter"/>
</dbReference>
<dbReference type="Proteomes" id="UP000325957">
    <property type="component" value="Unassembled WGS sequence"/>
</dbReference>
<dbReference type="PROSITE" id="PS51186">
    <property type="entry name" value="GNAT"/>
    <property type="match status" value="2"/>
</dbReference>
<dbReference type="InterPro" id="IPR050276">
    <property type="entry name" value="MshD_Acetyltransferase"/>
</dbReference>
<reference evidence="6 7" key="1">
    <citation type="submission" date="2019-05" db="EMBL/GenBank/DDBJ databases">
        <title>Kocuria coralli sp. nov., a novel actinobacterium isolated from coral reef seawater.</title>
        <authorList>
            <person name="Li J."/>
        </authorList>
    </citation>
    <scope>NUCLEOTIDE SEQUENCE [LARGE SCALE GENOMIC DNA]</scope>
    <source>
        <strain evidence="6 7">SCSIO 13007</strain>
    </source>
</reference>
<dbReference type="PANTHER" id="PTHR43617">
    <property type="entry name" value="L-AMINO ACID N-ACETYLTRANSFERASE"/>
    <property type="match status" value="1"/>
</dbReference>
<dbReference type="PANTHER" id="PTHR43617:SF31">
    <property type="entry name" value="MYCOTHIOL ACETYLTRANSFERASE"/>
    <property type="match status" value="1"/>
</dbReference>
<evidence type="ECO:0000256" key="1">
    <source>
        <dbReference type="ARBA" id="ARBA00022679"/>
    </source>
</evidence>
<dbReference type="PIRSF" id="PIRSF021524">
    <property type="entry name" value="MSH_acetyltransferase"/>
    <property type="match status" value="1"/>
</dbReference>
<name>A0A5J5L0P8_9MICC</name>
<evidence type="ECO:0000256" key="2">
    <source>
        <dbReference type="ARBA" id="ARBA00022737"/>
    </source>
</evidence>
<keyword evidence="7" id="KW-1185">Reference proteome</keyword>
<feature type="binding site" evidence="4">
    <location>
        <position position="223"/>
    </location>
    <ligand>
        <name>1D-myo-inositol 2-(L-cysteinylamino)-2-deoxy-alpha-D-glucopyranoside</name>
        <dbReference type="ChEBI" id="CHEBI:58887"/>
    </ligand>
</feature>
<feature type="binding site" evidence="4">
    <location>
        <position position="32"/>
    </location>
    <ligand>
        <name>1D-myo-inositol 2-(L-cysteinylamino)-2-deoxy-alpha-D-glucopyranoside</name>
        <dbReference type="ChEBI" id="CHEBI:58887"/>
    </ligand>
</feature>
<gene>
    <name evidence="4 6" type="primary">mshD</name>
    <name evidence="6" type="ORF">FCK90_02135</name>
</gene>
<dbReference type="EMBL" id="SZWF01000002">
    <property type="protein sequence ID" value="KAA9395432.1"/>
    <property type="molecule type" value="Genomic_DNA"/>
</dbReference>
<feature type="domain" description="N-acetyltransferase" evidence="5">
    <location>
        <begin position="2"/>
        <end position="149"/>
    </location>
</feature>
<dbReference type="SUPFAM" id="SSF55729">
    <property type="entry name" value="Acyl-CoA N-acyltransferases (Nat)"/>
    <property type="match status" value="1"/>
</dbReference>
<comment type="similarity">
    <text evidence="4">Belongs to the acetyltransferase family. MshD subfamily.</text>
</comment>
<dbReference type="GO" id="GO:0010125">
    <property type="term" value="P:mycothiol biosynthetic process"/>
    <property type="evidence" value="ECO:0007669"/>
    <property type="project" value="UniProtKB-UniRule"/>
</dbReference>
<feature type="binding site" evidence="4">
    <location>
        <position position="236"/>
    </location>
    <ligand>
        <name>1D-myo-inositol 2-(L-cysteinylamino)-2-deoxy-alpha-D-glucopyranoside</name>
        <dbReference type="ChEBI" id="CHEBI:58887"/>
    </ligand>
</feature>
<evidence type="ECO:0000259" key="5">
    <source>
        <dbReference type="PROSITE" id="PS51186"/>
    </source>
</evidence>
<feature type="binding site" evidence="4">
    <location>
        <begin position="79"/>
        <end position="81"/>
    </location>
    <ligand>
        <name>acetyl-CoA</name>
        <dbReference type="ChEBI" id="CHEBI:57288"/>
        <label>1</label>
    </ligand>
</feature>
<feature type="binding site" evidence="4">
    <location>
        <position position="181"/>
    </location>
    <ligand>
        <name>1D-myo-inositol 2-(L-cysteinylamino)-2-deoxy-alpha-D-glucopyranoside</name>
        <dbReference type="ChEBI" id="CHEBI:58887"/>
    </ligand>
</feature>
<dbReference type="Pfam" id="PF00583">
    <property type="entry name" value="Acetyltransf_1"/>
    <property type="match status" value="1"/>
</dbReference>
<evidence type="ECO:0000313" key="6">
    <source>
        <dbReference type="EMBL" id="KAA9395432.1"/>
    </source>
</evidence>
<comment type="function">
    <text evidence="4">Catalyzes the transfer of acetyl from acetyl-CoA to desacetylmycothiol (Cys-GlcN-Ins) to form mycothiol.</text>
</comment>
<keyword evidence="3 4" id="KW-0012">Acyltransferase</keyword>
<dbReference type="InterPro" id="IPR016181">
    <property type="entry name" value="Acyl_CoA_acyltransferase"/>
</dbReference>
<dbReference type="HAMAP" id="MF_01698">
    <property type="entry name" value="MshD"/>
    <property type="match status" value="1"/>
</dbReference>
<dbReference type="GO" id="GO:0035447">
    <property type="term" value="F:mycothiol synthase activity"/>
    <property type="evidence" value="ECO:0007669"/>
    <property type="project" value="UniProtKB-UniRule"/>
</dbReference>
<evidence type="ECO:0000256" key="4">
    <source>
        <dbReference type="HAMAP-Rule" id="MF_01698"/>
    </source>
</evidence>
<dbReference type="NCBIfam" id="TIGR03448">
    <property type="entry name" value="mycothiol_MshD"/>
    <property type="match status" value="1"/>
</dbReference>
<comment type="catalytic activity">
    <reaction evidence="4">
        <text>1D-myo-inositol 2-(L-cysteinylamino)-2-deoxy-alpha-D-glucopyranoside + acetyl-CoA = mycothiol + CoA + H(+)</text>
        <dbReference type="Rhea" id="RHEA:26172"/>
        <dbReference type="ChEBI" id="CHEBI:15378"/>
        <dbReference type="ChEBI" id="CHEBI:16768"/>
        <dbReference type="ChEBI" id="CHEBI:57287"/>
        <dbReference type="ChEBI" id="CHEBI:57288"/>
        <dbReference type="ChEBI" id="CHEBI:58887"/>
        <dbReference type="EC" id="2.3.1.189"/>
    </reaction>
</comment>
<comment type="caution">
    <text evidence="6">The sequence shown here is derived from an EMBL/GenBank/DDBJ whole genome shotgun (WGS) entry which is preliminary data.</text>
</comment>
<protein>
    <recommendedName>
        <fullName evidence="4">Mycothiol acetyltransferase</fullName>
        <shortName evidence="4">MSH acetyltransferase</shortName>
        <ecNumber evidence="4">2.3.1.189</ecNumber>
    </recommendedName>
    <alternativeName>
        <fullName evidence="4">Mycothiol synthase</fullName>
    </alternativeName>
</protein>
<dbReference type="InterPro" id="IPR000182">
    <property type="entry name" value="GNAT_dom"/>
</dbReference>
<comment type="subunit">
    <text evidence="4">Monomer.</text>
</comment>
<dbReference type="CDD" id="cd04301">
    <property type="entry name" value="NAT_SF"/>
    <property type="match status" value="1"/>
</dbReference>
<dbReference type="OrthoDB" id="9761456at2"/>
<proteinExistence type="inferred from homology"/>
<dbReference type="Gene3D" id="3.40.630.30">
    <property type="match status" value="1"/>
</dbReference>
<dbReference type="AlphaFoldDB" id="A0A5J5L0P8"/>